<gene>
    <name evidence="1" type="ORF">DFH94DRAFT_726967</name>
</gene>
<accession>A0A9P5MZD3</accession>
<reference evidence="1" key="2">
    <citation type="journal article" date="2020" name="Nat. Commun.">
        <title>Large-scale genome sequencing of mycorrhizal fungi provides insights into the early evolution of symbiotic traits.</title>
        <authorList>
            <person name="Miyauchi S."/>
            <person name="Kiss E."/>
            <person name="Kuo A."/>
            <person name="Drula E."/>
            <person name="Kohler A."/>
            <person name="Sanchez-Garcia M."/>
            <person name="Morin E."/>
            <person name="Andreopoulos B."/>
            <person name="Barry K.W."/>
            <person name="Bonito G."/>
            <person name="Buee M."/>
            <person name="Carver A."/>
            <person name="Chen C."/>
            <person name="Cichocki N."/>
            <person name="Clum A."/>
            <person name="Culley D."/>
            <person name="Crous P.W."/>
            <person name="Fauchery L."/>
            <person name="Girlanda M."/>
            <person name="Hayes R.D."/>
            <person name="Keri Z."/>
            <person name="LaButti K."/>
            <person name="Lipzen A."/>
            <person name="Lombard V."/>
            <person name="Magnuson J."/>
            <person name="Maillard F."/>
            <person name="Murat C."/>
            <person name="Nolan M."/>
            <person name="Ohm R.A."/>
            <person name="Pangilinan J."/>
            <person name="Pereira M.F."/>
            <person name="Perotto S."/>
            <person name="Peter M."/>
            <person name="Pfister S."/>
            <person name="Riley R."/>
            <person name="Sitrit Y."/>
            <person name="Stielow J.B."/>
            <person name="Szollosi G."/>
            <person name="Zifcakova L."/>
            <person name="Stursova M."/>
            <person name="Spatafora J.W."/>
            <person name="Tedersoo L."/>
            <person name="Vaario L.M."/>
            <person name="Yamada A."/>
            <person name="Yan M."/>
            <person name="Wang P."/>
            <person name="Xu J."/>
            <person name="Bruns T."/>
            <person name="Baldrian P."/>
            <person name="Vilgalys R."/>
            <person name="Dunand C."/>
            <person name="Henrissat B."/>
            <person name="Grigoriev I.V."/>
            <person name="Hibbett D."/>
            <person name="Nagy L.G."/>
            <person name="Martin F.M."/>
        </authorList>
    </citation>
    <scope>NUCLEOTIDE SEQUENCE</scope>
    <source>
        <strain evidence="1">Prilba</strain>
    </source>
</reference>
<organism evidence="1 2">
    <name type="scientific">Russula ochroleuca</name>
    <dbReference type="NCBI Taxonomy" id="152965"/>
    <lineage>
        <taxon>Eukaryota</taxon>
        <taxon>Fungi</taxon>
        <taxon>Dikarya</taxon>
        <taxon>Basidiomycota</taxon>
        <taxon>Agaricomycotina</taxon>
        <taxon>Agaricomycetes</taxon>
        <taxon>Russulales</taxon>
        <taxon>Russulaceae</taxon>
        <taxon>Russula</taxon>
    </lineage>
</organism>
<keyword evidence="2" id="KW-1185">Reference proteome</keyword>
<evidence type="ECO:0000313" key="1">
    <source>
        <dbReference type="EMBL" id="KAF8482432.1"/>
    </source>
</evidence>
<dbReference type="Proteomes" id="UP000759537">
    <property type="component" value="Unassembled WGS sequence"/>
</dbReference>
<dbReference type="EMBL" id="WHVB01000005">
    <property type="protein sequence ID" value="KAF8482432.1"/>
    <property type="molecule type" value="Genomic_DNA"/>
</dbReference>
<protein>
    <submittedName>
        <fullName evidence="1">Uncharacterized protein</fullName>
    </submittedName>
</protein>
<sequence length="109" mass="12066">MLLQFLYMPPLPFLVCTYSLSYCASNLQEVPNDWPPSHIPLPPNVSGPSRGNHSLGHSGMPVTEDLKSLAGHYLHNPGSRVDELRVRRSRSGAFKVLILLEIDDTKLAS</sequence>
<comment type="caution">
    <text evidence="1">The sequence shown here is derived from an EMBL/GenBank/DDBJ whole genome shotgun (WGS) entry which is preliminary data.</text>
</comment>
<dbReference type="AlphaFoldDB" id="A0A9P5MZD3"/>
<reference evidence="1" key="1">
    <citation type="submission" date="2019-10" db="EMBL/GenBank/DDBJ databases">
        <authorList>
            <consortium name="DOE Joint Genome Institute"/>
            <person name="Kuo A."/>
            <person name="Miyauchi S."/>
            <person name="Kiss E."/>
            <person name="Drula E."/>
            <person name="Kohler A."/>
            <person name="Sanchez-Garcia M."/>
            <person name="Andreopoulos B."/>
            <person name="Barry K.W."/>
            <person name="Bonito G."/>
            <person name="Buee M."/>
            <person name="Carver A."/>
            <person name="Chen C."/>
            <person name="Cichocki N."/>
            <person name="Clum A."/>
            <person name="Culley D."/>
            <person name="Crous P.W."/>
            <person name="Fauchery L."/>
            <person name="Girlanda M."/>
            <person name="Hayes R."/>
            <person name="Keri Z."/>
            <person name="LaButti K."/>
            <person name="Lipzen A."/>
            <person name="Lombard V."/>
            <person name="Magnuson J."/>
            <person name="Maillard F."/>
            <person name="Morin E."/>
            <person name="Murat C."/>
            <person name="Nolan M."/>
            <person name="Ohm R."/>
            <person name="Pangilinan J."/>
            <person name="Pereira M."/>
            <person name="Perotto S."/>
            <person name="Peter M."/>
            <person name="Riley R."/>
            <person name="Sitrit Y."/>
            <person name="Stielow B."/>
            <person name="Szollosi G."/>
            <person name="Zifcakova L."/>
            <person name="Stursova M."/>
            <person name="Spatafora J.W."/>
            <person name="Tedersoo L."/>
            <person name="Vaario L.-M."/>
            <person name="Yamada A."/>
            <person name="Yan M."/>
            <person name="Wang P."/>
            <person name="Xu J."/>
            <person name="Bruns T."/>
            <person name="Baldrian P."/>
            <person name="Vilgalys R."/>
            <person name="Henrissat B."/>
            <person name="Grigoriev I.V."/>
            <person name="Hibbett D."/>
            <person name="Nagy L.G."/>
            <person name="Martin F.M."/>
        </authorList>
    </citation>
    <scope>NUCLEOTIDE SEQUENCE</scope>
    <source>
        <strain evidence="1">Prilba</strain>
    </source>
</reference>
<evidence type="ECO:0000313" key="2">
    <source>
        <dbReference type="Proteomes" id="UP000759537"/>
    </source>
</evidence>
<proteinExistence type="predicted"/>
<dbReference type="OrthoDB" id="3232010at2759"/>
<name>A0A9P5MZD3_9AGAM</name>